<dbReference type="NCBIfam" id="TIGR00254">
    <property type="entry name" value="GGDEF"/>
    <property type="match status" value="1"/>
</dbReference>
<sequence length="358" mass="40123">MDDQQQNHNLANKFLGDLMSLDRQYLTLFNYYHDIEMELLACQSIHHIAQLLLEVVPQRFELLGASLHLVDRETENIELLMAEEEEGSVIAGLYVYRTDESFKPLYQGDFKAQIITADEDALSTDTLLLPLLRGKQLIGSLQYSVAPGVVTLSEASEQLLNHLSAVIAASLDNCINQQYLAHLSVIDVLTKVRNRRGFEIDLLREVGRACRSGDCLSCLFIDIDFFKMINDSYGHCVGDMALQQVVDRIQSQLRQSDLLARYGGEEFAVLLPSCGMSDALEIAERIRQTVSNRLIDVPDTIPFKISVSVGVATCHIHETQDSGFQRMGQWLVHSADNALYQAKSNGRNKVCSTRVLQA</sequence>
<dbReference type="PANTHER" id="PTHR45138:SF9">
    <property type="entry name" value="DIGUANYLATE CYCLASE DGCM-RELATED"/>
    <property type="match status" value="1"/>
</dbReference>
<accession>A0ABN8EEW9</accession>
<dbReference type="PANTHER" id="PTHR45138">
    <property type="entry name" value="REGULATORY COMPONENTS OF SENSORY TRANSDUCTION SYSTEM"/>
    <property type="match status" value="1"/>
</dbReference>
<protein>
    <recommendedName>
        <fullName evidence="1">diguanylate cyclase</fullName>
        <ecNumber evidence="1">2.7.7.65</ecNumber>
    </recommendedName>
</protein>
<dbReference type="InterPro" id="IPR029016">
    <property type="entry name" value="GAF-like_dom_sf"/>
</dbReference>
<dbReference type="InterPro" id="IPR029787">
    <property type="entry name" value="Nucleotide_cyclase"/>
</dbReference>
<dbReference type="EMBL" id="CAKLPX010000001">
    <property type="protein sequence ID" value="CAH0990529.1"/>
    <property type="molecule type" value="Genomic_DNA"/>
</dbReference>
<dbReference type="PROSITE" id="PS50887">
    <property type="entry name" value="GGDEF"/>
    <property type="match status" value="1"/>
</dbReference>
<dbReference type="InterPro" id="IPR050469">
    <property type="entry name" value="Diguanylate_Cyclase"/>
</dbReference>
<keyword evidence="5" id="KW-1185">Reference proteome</keyword>
<dbReference type="InterPro" id="IPR000160">
    <property type="entry name" value="GGDEF_dom"/>
</dbReference>
<evidence type="ECO:0000256" key="2">
    <source>
        <dbReference type="ARBA" id="ARBA00034247"/>
    </source>
</evidence>
<dbReference type="SUPFAM" id="SSF55781">
    <property type="entry name" value="GAF domain-like"/>
    <property type="match status" value="1"/>
</dbReference>
<dbReference type="Gene3D" id="3.30.450.40">
    <property type="match status" value="1"/>
</dbReference>
<evidence type="ECO:0000259" key="3">
    <source>
        <dbReference type="PROSITE" id="PS50887"/>
    </source>
</evidence>
<gene>
    <name evidence="4" type="ORF">SIN8267_00621</name>
</gene>
<evidence type="ECO:0000256" key="1">
    <source>
        <dbReference type="ARBA" id="ARBA00012528"/>
    </source>
</evidence>
<dbReference type="Pfam" id="PF00990">
    <property type="entry name" value="GGDEF"/>
    <property type="match status" value="1"/>
</dbReference>
<feature type="domain" description="GGDEF" evidence="3">
    <location>
        <begin position="214"/>
        <end position="355"/>
    </location>
</feature>
<evidence type="ECO:0000313" key="4">
    <source>
        <dbReference type="EMBL" id="CAH0990529.1"/>
    </source>
</evidence>
<dbReference type="Gene3D" id="3.30.70.270">
    <property type="match status" value="1"/>
</dbReference>
<dbReference type="CDD" id="cd01949">
    <property type="entry name" value="GGDEF"/>
    <property type="match status" value="1"/>
</dbReference>
<dbReference type="SUPFAM" id="SSF55073">
    <property type="entry name" value="Nucleotide cyclase"/>
    <property type="match status" value="1"/>
</dbReference>
<comment type="catalytic activity">
    <reaction evidence="2">
        <text>2 GTP = 3',3'-c-di-GMP + 2 diphosphate</text>
        <dbReference type="Rhea" id="RHEA:24898"/>
        <dbReference type="ChEBI" id="CHEBI:33019"/>
        <dbReference type="ChEBI" id="CHEBI:37565"/>
        <dbReference type="ChEBI" id="CHEBI:58805"/>
        <dbReference type="EC" id="2.7.7.65"/>
    </reaction>
</comment>
<proteinExistence type="predicted"/>
<evidence type="ECO:0000313" key="5">
    <source>
        <dbReference type="Proteomes" id="UP000838100"/>
    </source>
</evidence>
<dbReference type="Proteomes" id="UP000838100">
    <property type="component" value="Unassembled WGS sequence"/>
</dbReference>
<dbReference type="InterPro" id="IPR043128">
    <property type="entry name" value="Rev_trsase/Diguanyl_cyclase"/>
</dbReference>
<name>A0ABN8EEW9_9GAMM</name>
<comment type="caution">
    <text evidence="4">The sequence shown here is derived from an EMBL/GenBank/DDBJ whole genome shotgun (WGS) entry which is preliminary data.</text>
</comment>
<dbReference type="SMART" id="SM00267">
    <property type="entry name" value="GGDEF"/>
    <property type="match status" value="1"/>
</dbReference>
<reference evidence="4" key="1">
    <citation type="submission" date="2021-12" db="EMBL/GenBank/DDBJ databases">
        <authorList>
            <person name="Rodrigo-Torres L."/>
            <person name="Arahal R. D."/>
            <person name="Lucena T."/>
        </authorList>
    </citation>
    <scope>NUCLEOTIDE SEQUENCE</scope>
    <source>
        <strain evidence="4">CECT 8267</strain>
    </source>
</reference>
<dbReference type="RefSeq" id="WP_237443211.1">
    <property type="nucleotide sequence ID" value="NZ_CAKLPX010000001.1"/>
</dbReference>
<organism evidence="4 5">
    <name type="scientific">Sinobacterium norvegicum</name>
    <dbReference type="NCBI Taxonomy" id="1641715"/>
    <lineage>
        <taxon>Bacteria</taxon>
        <taxon>Pseudomonadati</taxon>
        <taxon>Pseudomonadota</taxon>
        <taxon>Gammaproteobacteria</taxon>
        <taxon>Cellvibrionales</taxon>
        <taxon>Spongiibacteraceae</taxon>
        <taxon>Sinobacterium</taxon>
    </lineage>
</organism>
<dbReference type="EC" id="2.7.7.65" evidence="1"/>